<comment type="caution">
    <text evidence="3">The sequence shown here is derived from an EMBL/GenBank/DDBJ whole genome shotgun (WGS) entry which is preliminary data.</text>
</comment>
<gene>
    <name evidence="3" type="ORF">E3N88_22929</name>
</gene>
<dbReference type="OrthoDB" id="1164622at2759"/>
<dbReference type="Proteomes" id="UP000326396">
    <property type="component" value="Linkage Group LG2"/>
</dbReference>
<feature type="compositionally biased region" description="Polar residues" evidence="1">
    <location>
        <begin position="12"/>
        <end position="26"/>
    </location>
</feature>
<accession>A0A5N6NEC5</accession>
<feature type="domain" description="HAT C-terminal dimerisation" evidence="2">
    <location>
        <begin position="160"/>
        <end position="230"/>
    </location>
</feature>
<organism evidence="3 4">
    <name type="scientific">Mikania micrantha</name>
    <name type="common">bitter vine</name>
    <dbReference type="NCBI Taxonomy" id="192012"/>
    <lineage>
        <taxon>Eukaryota</taxon>
        <taxon>Viridiplantae</taxon>
        <taxon>Streptophyta</taxon>
        <taxon>Embryophyta</taxon>
        <taxon>Tracheophyta</taxon>
        <taxon>Spermatophyta</taxon>
        <taxon>Magnoliopsida</taxon>
        <taxon>eudicotyledons</taxon>
        <taxon>Gunneridae</taxon>
        <taxon>Pentapetalae</taxon>
        <taxon>asterids</taxon>
        <taxon>campanulids</taxon>
        <taxon>Asterales</taxon>
        <taxon>Asteraceae</taxon>
        <taxon>Asteroideae</taxon>
        <taxon>Heliantheae alliance</taxon>
        <taxon>Eupatorieae</taxon>
        <taxon>Mikania</taxon>
    </lineage>
</organism>
<keyword evidence="4" id="KW-1185">Reference proteome</keyword>
<name>A0A5N6NEC5_9ASTR</name>
<dbReference type="PANTHER" id="PTHR46289">
    <property type="entry name" value="52 KDA REPRESSOR OF THE INHIBITOR OF THE PROTEIN KINASE-LIKE PROTEIN-RELATED"/>
    <property type="match status" value="1"/>
</dbReference>
<protein>
    <recommendedName>
        <fullName evidence="2">HAT C-terminal dimerisation domain-containing protein</fullName>
    </recommendedName>
</protein>
<dbReference type="GO" id="GO:0046983">
    <property type="term" value="F:protein dimerization activity"/>
    <property type="evidence" value="ECO:0007669"/>
    <property type="project" value="InterPro"/>
</dbReference>
<dbReference type="Pfam" id="PF05699">
    <property type="entry name" value="Dimer_Tnp_hAT"/>
    <property type="match status" value="1"/>
</dbReference>
<evidence type="ECO:0000313" key="3">
    <source>
        <dbReference type="EMBL" id="KAD4585328.1"/>
    </source>
</evidence>
<evidence type="ECO:0000256" key="1">
    <source>
        <dbReference type="SAM" id="MobiDB-lite"/>
    </source>
</evidence>
<proteinExistence type="predicted"/>
<feature type="region of interest" description="Disordered" evidence="1">
    <location>
        <begin position="1"/>
        <end position="31"/>
    </location>
</feature>
<evidence type="ECO:0000313" key="4">
    <source>
        <dbReference type="Proteomes" id="UP000326396"/>
    </source>
</evidence>
<dbReference type="InterPro" id="IPR008906">
    <property type="entry name" value="HATC_C_dom"/>
</dbReference>
<dbReference type="AlphaFoldDB" id="A0A5N6NEC5"/>
<dbReference type="InterPro" id="IPR052958">
    <property type="entry name" value="IFN-induced_PKR_regulator"/>
</dbReference>
<sequence length="257" mass="29601">MRPPTTRPAVQPPSTFNSSRPVTTNQDYRETGYSKSIDEAKEIANEMGIDPIFRQKLLIQRKKQFGKSSTCQEASFAPEENFRVSYFLYIVDQALSSLETRFEQFKEFEKLFGFLFPRNLRGIEDIFLKLACHLLENALKFEKKSDIELKLFGTSQAEEFSHPMDILKCLKELGYFPNATIAYRILLTIPVTVASAERSFFTLKLLKSYLRTTMSEERLSGLAMIAIENDILEMIDCEELLDQFAMKNARRASRIIG</sequence>
<reference evidence="3 4" key="1">
    <citation type="submission" date="2019-05" db="EMBL/GenBank/DDBJ databases">
        <title>Mikania micrantha, genome provides insights into the molecular mechanism of rapid growth.</title>
        <authorList>
            <person name="Liu B."/>
        </authorList>
    </citation>
    <scope>NUCLEOTIDE SEQUENCE [LARGE SCALE GENOMIC DNA]</scope>
    <source>
        <strain evidence="3">NLD-2019</strain>
        <tissue evidence="3">Leaf</tissue>
    </source>
</reference>
<dbReference type="EMBL" id="SZYD01000012">
    <property type="protein sequence ID" value="KAD4585328.1"/>
    <property type="molecule type" value="Genomic_DNA"/>
</dbReference>
<evidence type="ECO:0000259" key="2">
    <source>
        <dbReference type="Pfam" id="PF05699"/>
    </source>
</evidence>
<dbReference type="PANTHER" id="PTHR46289:SF19">
    <property type="entry name" value="ZINC FINGER MYM-TYPE CONTAINING 1"/>
    <property type="match status" value="1"/>
</dbReference>